<sequence>MIDPQKVRLAYYESGDGPRIMLFGPSQVELQALQDCFSRLSKDENSIDLHEQPFVHIAGDIQLRLQSVGSAFGKKNPCTLPGLRRNPEHSNSFIWTRTGEGWDYLAELIDSSVRAVTPGHQYLTSYPSEDAIVVVSKGEYGDEVLDR</sequence>
<dbReference type="OrthoDB" id="4281720at2"/>
<proteinExistence type="predicted"/>
<dbReference type="EMBL" id="QPEX01000034">
    <property type="protein sequence ID" value="RCS44651.1"/>
    <property type="molecule type" value="Genomic_DNA"/>
</dbReference>
<dbReference type="RefSeq" id="WP_114370198.1">
    <property type="nucleotide sequence ID" value="NZ_QPEX01000034.1"/>
</dbReference>
<evidence type="ECO:0000313" key="2">
    <source>
        <dbReference type="Proteomes" id="UP000253562"/>
    </source>
</evidence>
<organism evidence="1 2">
    <name type="scientific">Bremerella cremea</name>
    <dbReference type="NCBI Taxonomy" id="1031537"/>
    <lineage>
        <taxon>Bacteria</taxon>
        <taxon>Pseudomonadati</taxon>
        <taxon>Planctomycetota</taxon>
        <taxon>Planctomycetia</taxon>
        <taxon>Pirellulales</taxon>
        <taxon>Pirellulaceae</taxon>
        <taxon>Bremerella</taxon>
    </lineage>
</organism>
<evidence type="ECO:0000313" key="1">
    <source>
        <dbReference type="EMBL" id="RCS44651.1"/>
    </source>
</evidence>
<name>A0A368KNC1_9BACT</name>
<gene>
    <name evidence="1" type="ORF">DTL42_17160</name>
</gene>
<accession>A0A368KNC1</accession>
<dbReference type="Proteomes" id="UP000253562">
    <property type="component" value="Unassembled WGS sequence"/>
</dbReference>
<comment type="caution">
    <text evidence="1">The sequence shown here is derived from an EMBL/GenBank/DDBJ whole genome shotgun (WGS) entry which is preliminary data.</text>
</comment>
<dbReference type="AlphaFoldDB" id="A0A368KNC1"/>
<reference evidence="1 2" key="1">
    <citation type="submission" date="2018-07" db="EMBL/GenBank/DDBJ databases">
        <title>Comparative genomes isolates from brazilian mangrove.</title>
        <authorList>
            <person name="De Araujo J.E."/>
            <person name="Taketani R.G."/>
            <person name="Silva M.C.P."/>
            <person name="Lourenco M.V."/>
            <person name="Oliveira V.M."/>
            <person name="Andreote F.D."/>
        </authorList>
    </citation>
    <scope>NUCLEOTIDE SEQUENCE [LARGE SCALE GENOMIC DNA]</scope>
    <source>
        <strain evidence="1 2">HEX PRIS-MGV</strain>
    </source>
</reference>
<protein>
    <submittedName>
        <fullName evidence="1">Uncharacterized protein</fullName>
    </submittedName>
</protein>